<comment type="caution">
    <text evidence="1">The sequence shown here is derived from an EMBL/GenBank/DDBJ whole genome shotgun (WGS) entry which is preliminary data.</text>
</comment>
<sequence>MTQERKAEIKQQAITSAQLQQIQKIAETISYGSITLVFQNGVLIQIDRSEKIRLPQEQK</sequence>
<protein>
    <recommendedName>
        <fullName evidence="2">DUF2292 domain-containing protein</fullName>
    </recommendedName>
</protein>
<evidence type="ECO:0008006" key="2">
    <source>
        <dbReference type="Google" id="ProtNLM"/>
    </source>
</evidence>
<organism evidence="1">
    <name type="scientific">bioreactor metagenome</name>
    <dbReference type="NCBI Taxonomy" id="1076179"/>
    <lineage>
        <taxon>unclassified sequences</taxon>
        <taxon>metagenomes</taxon>
        <taxon>ecological metagenomes</taxon>
    </lineage>
</organism>
<accession>A0A644X4L8</accession>
<proteinExistence type="predicted"/>
<name>A0A644X4L8_9ZZZZ</name>
<dbReference type="AlphaFoldDB" id="A0A644X4L8"/>
<dbReference type="EMBL" id="VSSQ01001785">
    <property type="protein sequence ID" value="MPM11112.1"/>
    <property type="molecule type" value="Genomic_DNA"/>
</dbReference>
<evidence type="ECO:0000313" key="1">
    <source>
        <dbReference type="EMBL" id="MPM11112.1"/>
    </source>
</evidence>
<dbReference type="InterPro" id="IPR018743">
    <property type="entry name" value="DUF2292"/>
</dbReference>
<dbReference type="Pfam" id="PF10055">
    <property type="entry name" value="DUF2292"/>
    <property type="match status" value="1"/>
</dbReference>
<gene>
    <name evidence="1" type="ORF">SDC9_57451</name>
</gene>
<reference evidence="1" key="1">
    <citation type="submission" date="2019-08" db="EMBL/GenBank/DDBJ databases">
        <authorList>
            <person name="Kucharzyk K."/>
            <person name="Murdoch R.W."/>
            <person name="Higgins S."/>
            <person name="Loffler F."/>
        </authorList>
    </citation>
    <scope>NUCLEOTIDE SEQUENCE</scope>
</reference>